<sequence length="316" mass="35306">MASLDLTQDELKAIESTRGRLFQLANSLGSLKNDVVKGNPLPTPESLQASAFILQQNLASLQGVITENADLFQRVAVHPSTNFPGRTQEPILLQLLRKKLEPEIETWVDEGRDAAIAAGIDVDVGEKLRSGSGDEYGETGRRSRPTVDEEEEEEEEEGYRPEQDDDADVTVTGDPLSELWADVRDACITRVEEYVRNEDQDLYTAEERAMGTENVRTGLRRNLDEESDEDEDDDEQEDEDDGQRPVTSGRISAAAESSVHIDLTDDTKPTRPALRKMDPEFLLWFASRGDLDLPAHIERESQRNLREAGKTAGRAR</sequence>
<comment type="caution">
    <text evidence="11">The sequence shown here is derived from an EMBL/GenBank/DDBJ whole genome shotgun (WGS) entry which is preliminary data.</text>
</comment>
<keyword evidence="7 9" id="KW-0539">Nucleus</keyword>
<keyword evidence="4 9" id="KW-0805">Transcription regulation</keyword>
<keyword evidence="6 9" id="KW-0804">Transcription</keyword>
<evidence type="ECO:0000256" key="7">
    <source>
        <dbReference type="ARBA" id="ARBA00023242"/>
    </source>
</evidence>
<dbReference type="Proteomes" id="UP001586593">
    <property type="component" value="Unassembled WGS sequence"/>
</dbReference>
<feature type="compositionally biased region" description="Acidic residues" evidence="10">
    <location>
        <begin position="225"/>
        <end position="241"/>
    </location>
</feature>
<dbReference type="Gene3D" id="6.10.250.2610">
    <property type="match status" value="1"/>
</dbReference>
<evidence type="ECO:0000256" key="3">
    <source>
        <dbReference type="ARBA" id="ARBA00020637"/>
    </source>
</evidence>
<evidence type="ECO:0000313" key="11">
    <source>
        <dbReference type="EMBL" id="KAL1879339.1"/>
    </source>
</evidence>
<evidence type="ECO:0000256" key="2">
    <source>
        <dbReference type="ARBA" id="ARBA00005716"/>
    </source>
</evidence>
<feature type="compositionally biased region" description="Basic and acidic residues" evidence="10">
    <location>
        <begin position="138"/>
        <end position="147"/>
    </location>
</feature>
<feature type="compositionally biased region" description="Acidic residues" evidence="10">
    <location>
        <begin position="148"/>
        <end position="168"/>
    </location>
</feature>
<dbReference type="Gene3D" id="1.20.58.1710">
    <property type="match status" value="1"/>
</dbReference>
<dbReference type="Pfam" id="PF10232">
    <property type="entry name" value="Med8"/>
    <property type="match status" value="1"/>
</dbReference>
<feature type="compositionally biased region" description="Basic and acidic residues" evidence="10">
    <location>
        <begin position="293"/>
        <end position="309"/>
    </location>
</feature>
<reference evidence="11 12" key="1">
    <citation type="journal article" date="2024" name="Commun. Biol.">
        <title>Comparative genomic analysis of thermophilic fungi reveals convergent evolutionary adaptations and gene losses.</title>
        <authorList>
            <person name="Steindorff A.S."/>
            <person name="Aguilar-Pontes M.V."/>
            <person name="Robinson A.J."/>
            <person name="Andreopoulos B."/>
            <person name="LaButti K."/>
            <person name="Kuo A."/>
            <person name="Mondo S."/>
            <person name="Riley R."/>
            <person name="Otillar R."/>
            <person name="Haridas S."/>
            <person name="Lipzen A."/>
            <person name="Grimwood J."/>
            <person name="Schmutz J."/>
            <person name="Clum A."/>
            <person name="Reid I.D."/>
            <person name="Moisan M.C."/>
            <person name="Butler G."/>
            <person name="Nguyen T.T.M."/>
            <person name="Dewar K."/>
            <person name="Conant G."/>
            <person name="Drula E."/>
            <person name="Henrissat B."/>
            <person name="Hansel C."/>
            <person name="Singer S."/>
            <person name="Hutchinson M.I."/>
            <person name="de Vries R.P."/>
            <person name="Natvig D.O."/>
            <person name="Powell A.J."/>
            <person name="Tsang A."/>
            <person name="Grigoriev I.V."/>
        </authorList>
    </citation>
    <scope>NUCLEOTIDE SEQUENCE [LARGE SCALE GENOMIC DNA]</scope>
    <source>
        <strain evidence="11 12">ATCC 24622</strain>
    </source>
</reference>
<dbReference type="EMBL" id="JAZHXJ010000044">
    <property type="protein sequence ID" value="KAL1879339.1"/>
    <property type="molecule type" value="Genomic_DNA"/>
</dbReference>
<keyword evidence="12" id="KW-1185">Reference proteome</keyword>
<comment type="similarity">
    <text evidence="2 9">Belongs to the Mediator complex subunit 8 family.</text>
</comment>
<evidence type="ECO:0000256" key="10">
    <source>
        <dbReference type="SAM" id="MobiDB-lite"/>
    </source>
</evidence>
<evidence type="ECO:0000256" key="4">
    <source>
        <dbReference type="ARBA" id="ARBA00023015"/>
    </source>
</evidence>
<feature type="region of interest" description="Disordered" evidence="10">
    <location>
        <begin position="127"/>
        <end position="176"/>
    </location>
</feature>
<evidence type="ECO:0000313" key="12">
    <source>
        <dbReference type="Proteomes" id="UP001586593"/>
    </source>
</evidence>
<dbReference type="PANTHER" id="PTHR13074">
    <property type="entry name" value="MEDIATOR OF RNA POLYMERASE II TRANSCRIPTION SUBUNIT 8"/>
    <property type="match status" value="1"/>
</dbReference>
<organism evidence="11 12">
    <name type="scientific">Phialemonium thermophilum</name>
    <dbReference type="NCBI Taxonomy" id="223376"/>
    <lineage>
        <taxon>Eukaryota</taxon>
        <taxon>Fungi</taxon>
        <taxon>Dikarya</taxon>
        <taxon>Ascomycota</taxon>
        <taxon>Pezizomycotina</taxon>
        <taxon>Sordariomycetes</taxon>
        <taxon>Sordariomycetidae</taxon>
        <taxon>Cephalothecales</taxon>
        <taxon>Cephalothecaceae</taxon>
        <taxon>Phialemonium</taxon>
    </lineage>
</organism>
<dbReference type="InterPro" id="IPR019364">
    <property type="entry name" value="Mediatior_Med8_fun/met"/>
</dbReference>
<feature type="region of interest" description="Disordered" evidence="10">
    <location>
        <begin position="205"/>
        <end position="273"/>
    </location>
</feature>
<protein>
    <recommendedName>
        <fullName evidence="3 9">Mediator of RNA polymerase II transcription subunit 8</fullName>
    </recommendedName>
    <alternativeName>
        <fullName evidence="8 9">Mediator complex subunit 8</fullName>
    </alternativeName>
</protein>
<evidence type="ECO:0000256" key="8">
    <source>
        <dbReference type="ARBA" id="ARBA00031261"/>
    </source>
</evidence>
<comment type="subunit">
    <text evidence="9">Component of the Mediator complex.</text>
</comment>
<proteinExistence type="inferred from homology"/>
<evidence type="ECO:0000256" key="1">
    <source>
        <dbReference type="ARBA" id="ARBA00004123"/>
    </source>
</evidence>
<feature type="compositionally biased region" description="Basic and acidic residues" evidence="10">
    <location>
        <begin position="262"/>
        <end position="273"/>
    </location>
</feature>
<evidence type="ECO:0000256" key="9">
    <source>
        <dbReference type="RuleBase" id="RU364144"/>
    </source>
</evidence>
<evidence type="ECO:0000256" key="5">
    <source>
        <dbReference type="ARBA" id="ARBA00023159"/>
    </source>
</evidence>
<dbReference type="PANTHER" id="PTHR13074:SF9">
    <property type="entry name" value="MEDIATOR OF RNA POLYMERASE II TRANSCRIPTION SUBUNIT 8"/>
    <property type="match status" value="1"/>
</dbReference>
<comment type="subcellular location">
    <subcellularLocation>
        <location evidence="1 9">Nucleus</location>
    </subcellularLocation>
</comment>
<evidence type="ECO:0000256" key="6">
    <source>
        <dbReference type="ARBA" id="ARBA00023163"/>
    </source>
</evidence>
<comment type="function">
    <text evidence="9">Component of the Mediator complex, a coactivator involved in the regulated transcription of nearly all RNA polymerase II-dependent genes. Mediator functions as a bridge to convey information from gene-specific regulatory proteins to the basal RNA polymerase II transcription machinery. Mediator is recruited to promoters by direct interactions with regulatory proteins and serves as a scaffold for the assembly of a functional preinitiation complex with RNA polymerase II and the general transcription factors.</text>
</comment>
<accession>A0ABR3XTM1</accession>
<keyword evidence="5 9" id="KW-0010">Activator</keyword>
<gene>
    <name evidence="9" type="primary">MED8</name>
    <name evidence="11" type="ORF">VTK73DRAFT_7176</name>
</gene>
<feature type="region of interest" description="Disordered" evidence="10">
    <location>
        <begin position="293"/>
        <end position="316"/>
    </location>
</feature>
<name>A0ABR3XTM1_9PEZI</name>